<reference evidence="1 2" key="1">
    <citation type="submission" date="2018-10" db="EMBL/GenBank/DDBJ databases">
        <title>Genome assembly for a Yunnan-Guizhou Plateau 3E fish, Anabarilius grahami (Regan), and its evolutionary and genetic applications.</title>
        <authorList>
            <person name="Jiang W."/>
        </authorList>
    </citation>
    <scope>NUCLEOTIDE SEQUENCE [LARGE SCALE GENOMIC DNA]</scope>
    <source>
        <strain evidence="1">AG-KIZ</strain>
        <tissue evidence="1">Muscle</tissue>
    </source>
</reference>
<name>A0A3N0YIB0_ANAGA</name>
<gene>
    <name evidence="1" type="ORF">DPX16_15544</name>
</gene>
<dbReference type="EMBL" id="RJVU01042531">
    <property type="protein sequence ID" value="ROL45985.1"/>
    <property type="molecule type" value="Genomic_DNA"/>
</dbReference>
<evidence type="ECO:0000313" key="2">
    <source>
        <dbReference type="Proteomes" id="UP000281406"/>
    </source>
</evidence>
<protein>
    <submittedName>
        <fullName evidence="1">Uncharacterized protein</fullName>
    </submittedName>
</protein>
<comment type="caution">
    <text evidence="1">The sequence shown here is derived from an EMBL/GenBank/DDBJ whole genome shotgun (WGS) entry which is preliminary data.</text>
</comment>
<evidence type="ECO:0000313" key="1">
    <source>
        <dbReference type="EMBL" id="ROL45985.1"/>
    </source>
</evidence>
<proteinExistence type="predicted"/>
<dbReference type="Proteomes" id="UP000281406">
    <property type="component" value="Unassembled WGS sequence"/>
</dbReference>
<keyword evidence="2" id="KW-1185">Reference proteome</keyword>
<accession>A0A3N0YIB0</accession>
<sequence>MNRSLSPQCTAAILNSYGSNSSGTFYSRILRQVQVSERTALLRIPISALAFRPMFTITAKLTLDFLDLKLAGPTERTGSPITLPFDGSGLHKAVIINVPALQHTPGDKYGVEALGETWSAWSDGLSASVTPLRKTDIIGYEDTGEGKWLGKLICDHRVVVLIQGYRNRYKYL</sequence>
<dbReference type="AlphaFoldDB" id="A0A3N0YIB0"/>
<organism evidence="1 2">
    <name type="scientific">Anabarilius grahami</name>
    <name type="common">Kanglang fish</name>
    <name type="synonym">Barilius grahami</name>
    <dbReference type="NCBI Taxonomy" id="495550"/>
    <lineage>
        <taxon>Eukaryota</taxon>
        <taxon>Metazoa</taxon>
        <taxon>Chordata</taxon>
        <taxon>Craniata</taxon>
        <taxon>Vertebrata</taxon>
        <taxon>Euteleostomi</taxon>
        <taxon>Actinopterygii</taxon>
        <taxon>Neopterygii</taxon>
        <taxon>Teleostei</taxon>
        <taxon>Ostariophysi</taxon>
        <taxon>Cypriniformes</taxon>
        <taxon>Xenocyprididae</taxon>
        <taxon>Xenocypridinae</taxon>
        <taxon>Xenocypridinae incertae sedis</taxon>
        <taxon>Anabarilius</taxon>
    </lineage>
</organism>